<dbReference type="AlphaFoldDB" id="A0A6B8KAV6"/>
<evidence type="ECO:0000313" key="2">
    <source>
        <dbReference type="EMBL" id="QGM45484.1"/>
    </source>
</evidence>
<accession>A0A6B8KAV6</accession>
<protein>
    <recommendedName>
        <fullName evidence="1">MEDS domain-containing protein</fullName>
    </recommendedName>
</protein>
<dbReference type="KEGG" id="mhey:H2LOC_007125"/>
<dbReference type="Pfam" id="PF14417">
    <property type="entry name" value="MEDS"/>
    <property type="match status" value="1"/>
</dbReference>
<name>A0A6B8KAV6_9HYPH</name>
<feature type="domain" description="MEDS" evidence="1">
    <location>
        <begin position="55"/>
        <end position="212"/>
    </location>
</feature>
<evidence type="ECO:0000313" key="3">
    <source>
        <dbReference type="Proteomes" id="UP000309061"/>
    </source>
</evidence>
<dbReference type="InterPro" id="IPR025847">
    <property type="entry name" value="MEDS_domain"/>
</dbReference>
<proteinExistence type="predicted"/>
<gene>
    <name evidence="2" type="ORF">H2LOC_007125</name>
</gene>
<evidence type="ECO:0000259" key="1">
    <source>
        <dbReference type="Pfam" id="PF14417"/>
    </source>
</evidence>
<sequence length="289" mass="32495">MLTAKRRLDFCGDASSVAGGKPVDDYTGDRGYSLRHEPLRKSGLQALGDIPWGAHFCVLYSSPEELLDVVAPYFAAGLAENELCMWVASDQVNARRAKASLGELVPEIDSFIASGQLEIISYSDWYLRDGRFDGERVMQAWADKLAAAERLGFAGLRLSGDTFWLEKADWRGFMRYEEMVERVIASDTILALCAYPLPNCNPRETFDVIANHDFAMIKEDGRWLSFKSVNRRRLGRALRESEGRQHAILEAVQDAIVAFDKPARSFRSTRRALACSVMRRKSLLGPKYV</sequence>
<dbReference type="Proteomes" id="UP000309061">
    <property type="component" value="Chromosome"/>
</dbReference>
<keyword evidence="3" id="KW-1185">Reference proteome</keyword>
<reference evidence="2 3" key="1">
    <citation type="submission" date="2019-11" db="EMBL/GenBank/DDBJ databases">
        <title>The genome sequence of Methylocystis heyeri.</title>
        <authorList>
            <person name="Oshkin I.Y."/>
            <person name="Miroshnikov K."/>
            <person name="Dedysh S.N."/>
        </authorList>
    </citation>
    <scope>NUCLEOTIDE SEQUENCE [LARGE SCALE GENOMIC DNA]</scope>
    <source>
        <strain evidence="2 3">H2</strain>
    </source>
</reference>
<dbReference type="OrthoDB" id="9782655at2"/>
<dbReference type="EMBL" id="CP046052">
    <property type="protein sequence ID" value="QGM45484.1"/>
    <property type="molecule type" value="Genomic_DNA"/>
</dbReference>
<organism evidence="2 3">
    <name type="scientific">Methylocystis heyeri</name>
    <dbReference type="NCBI Taxonomy" id="391905"/>
    <lineage>
        <taxon>Bacteria</taxon>
        <taxon>Pseudomonadati</taxon>
        <taxon>Pseudomonadota</taxon>
        <taxon>Alphaproteobacteria</taxon>
        <taxon>Hyphomicrobiales</taxon>
        <taxon>Methylocystaceae</taxon>
        <taxon>Methylocystis</taxon>
    </lineage>
</organism>